<evidence type="ECO:0000256" key="1">
    <source>
        <dbReference type="SAM" id="MobiDB-lite"/>
    </source>
</evidence>
<evidence type="ECO:0000313" key="2">
    <source>
        <dbReference type="EMBL" id="KAK7015387.1"/>
    </source>
</evidence>
<evidence type="ECO:0000313" key="3">
    <source>
        <dbReference type="Proteomes" id="UP001362999"/>
    </source>
</evidence>
<proteinExistence type="predicted"/>
<comment type="caution">
    <text evidence="2">The sequence shown here is derived from an EMBL/GenBank/DDBJ whole genome shotgun (WGS) entry which is preliminary data.</text>
</comment>
<name>A0AAW0AQ10_9AGAR</name>
<accession>A0AAW0AQ10</accession>
<reference evidence="2 3" key="1">
    <citation type="journal article" date="2024" name="J Genomics">
        <title>Draft genome sequencing and assembly of Favolaschia claudopus CIRM-BRFM 2984 isolated from oak limbs.</title>
        <authorList>
            <person name="Navarro D."/>
            <person name="Drula E."/>
            <person name="Chaduli D."/>
            <person name="Cazenave R."/>
            <person name="Ahrendt S."/>
            <person name="Wang J."/>
            <person name="Lipzen A."/>
            <person name="Daum C."/>
            <person name="Barry K."/>
            <person name="Grigoriev I.V."/>
            <person name="Favel A."/>
            <person name="Rosso M.N."/>
            <person name="Martin F."/>
        </authorList>
    </citation>
    <scope>NUCLEOTIDE SEQUENCE [LARGE SCALE GENOMIC DNA]</scope>
    <source>
        <strain evidence="2 3">CIRM-BRFM 2984</strain>
    </source>
</reference>
<sequence length="170" mass="18782">MDLDAFLNALTDGGDINLFSALVDVSGIEKTSGNLTRGTKHKRATVATAVPYNEGGSGSSADPFVLSSSPVRSDEYEDEDESVTEYIYQRIKDLEKGIAILREQADHACHDNRVWLRSMKSHNIGGDVAQMVKDVRHVTDTARETRATTWPQGSKQSARYTRNTMGYKVL</sequence>
<organism evidence="2 3">
    <name type="scientific">Favolaschia claudopus</name>
    <dbReference type="NCBI Taxonomy" id="2862362"/>
    <lineage>
        <taxon>Eukaryota</taxon>
        <taxon>Fungi</taxon>
        <taxon>Dikarya</taxon>
        <taxon>Basidiomycota</taxon>
        <taxon>Agaricomycotina</taxon>
        <taxon>Agaricomycetes</taxon>
        <taxon>Agaricomycetidae</taxon>
        <taxon>Agaricales</taxon>
        <taxon>Marasmiineae</taxon>
        <taxon>Mycenaceae</taxon>
        <taxon>Favolaschia</taxon>
    </lineage>
</organism>
<dbReference type="AlphaFoldDB" id="A0AAW0AQ10"/>
<protein>
    <submittedName>
        <fullName evidence="2">Uncharacterized protein</fullName>
    </submittedName>
</protein>
<keyword evidence="3" id="KW-1185">Reference proteome</keyword>
<gene>
    <name evidence="2" type="ORF">R3P38DRAFT_3204653</name>
</gene>
<dbReference type="Proteomes" id="UP001362999">
    <property type="component" value="Unassembled WGS sequence"/>
</dbReference>
<feature type="region of interest" description="Disordered" evidence="1">
    <location>
        <begin position="51"/>
        <end position="79"/>
    </location>
</feature>
<dbReference type="EMBL" id="JAWWNJ010000054">
    <property type="protein sequence ID" value="KAK7015387.1"/>
    <property type="molecule type" value="Genomic_DNA"/>
</dbReference>